<dbReference type="RefSeq" id="WP_013719006.1">
    <property type="nucleotide sequence ID" value="NC_015416.1"/>
</dbReference>
<dbReference type="HOGENOM" id="CLU_679006_0_0_2"/>
<dbReference type="GeneID" id="10460881"/>
<keyword evidence="3" id="KW-1185">Reference proteome</keyword>
<dbReference type="EMBL" id="CP002565">
    <property type="protein sequence ID" value="AEB67957.1"/>
    <property type="molecule type" value="Genomic_DNA"/>
</dbReference>
<accession>F4C066</accession>
<dbReference type="KEGG" id="mcj:MCON_1249"/>
<name>F4C066_METSG</name>
<dbReference type="AlphaFoldDB" id="F4C066"/>
<dbReference type="Proteomes" id="UP000007807">
    <property type="component" value="Chromosome"/>
</dbReference>
<protein>
    <recommendedName>
        <fullName evidence="1">Shedu protein SduA C-terminal domain-containing protein</fullName>
    </recommendedName>
</protein>
<evidence type="ECO:0000313" key="2">
    <source>
        <dbReference type="EMBL" id="AEB67957.1"/>
    </source>
</evidence>
<evidence type="ECO:0000313" key="3">
    <source>
        <dbReference type="Proteomes" id="UP000007807"/>
    </source>
</evidence>
<dbReference type="Pfam" id="PF14082">
    <property type="entry name" value="SduA_C"/>
    <property type="match status" value="1"/>
</dbReference>
<organism evidence="2 3">
    <name type="scientific">Methanothrix soehngenii (strain ATCC 5969 / DSM 3671 / JCM 10134 / NBRC 103675 / OCM 69 / GP-6)</name>
    <name type="common">Methanosaeta concilii</name>
    <dbReference type="NCBI Taxonomy" id="990316"/>
    <lineage>
        <taxon>Archaea</taxon>
        <taxon>Methanobacteriati</taxon>
        <taxon>Methanobacteriota</taxon>
        <taxon>Stenosarchaea group</taxon>
        <taxon>Methanomicrobia</taxon>
        <taxon>Methanotrichales</taxon>
        <taxon>Methanotrichaceae</taxon>
        <taxon>Methanothrix</taxon>
    </lineage>
</organism>
<feature type="domain" description="Shedu protein SduA C-terminal" evidence="1">
    <location>
        <begin position="236"/>
        <end position="374"/>
    </location>
</feature>
<dbReference type="InterPro" id="IPR025359">
    <property type="entry name" value="SduA_C"/>
</dbReference>
<reference evidence="2 3" key="1">
    <citation type="journal article" date="2011" name="J. Bacteriol.">
        <title>Complete genome sequence of Methanosaeta concilii, a specialist in aceticlastic methanogenesis.</title>
        <authorList>
            <person name="Barber R.D."/>
            <person name="Zhang L."/>
            <person name="Harnack M."/>
            <person name="Olson M.V."/>
            <person name="Kaul R."/>
            <person name="Ingram-Smith C."/>
            <person name="Smith K.S."/>
        </authorList>
    </citation>
    <scope>NUCLEOTIDE SEQUENCE [LARGE SCALE GENOMIC DNA]</scope>
    <source>
        <strain evidence="3">ATCC 5969 / DSM 3671 / JCM 10134 / NBRC 103675 / OCM 69 / GP-6</strain>
    </source>
</reference>
<evidence type="ECO:0000259" key="1">
    <source>
        <dbReference type="Pfam" id="PF14082"/>
    </source>
</evidence>
<sequence length="405" mass="47849">MEFNEFITLNIEYWNKYFKNLYTKIKKKEINLEEGMLLYPNIMLFTETDKHFILELFGAQRDFKGLKSKTNKKKGISTNIYLCQFDIRDHEEPFLNLADTRGSHFRNLWLSREIDYESLNKRFIFRDIWPTKLIQKSEKNGSLFAFGENFRSCYIDNCIIVNRLEEIYRIKYVLHLTIIGKSFSKCEYLKDISRNLESPLETSDDLTGIHYIKNESEEDHMLAGQFANLFLVPGLRETTIGDFLEKNPDFLRRAFRTLSCRDVLYQKELKWIEGNPYPEKSIKPDLLFERNDGCFDIGDLKTPLLDKGKITKSDHRRRRFTDDVNEGVAQLANYREYFSFQKNRAYAESKYGIKVSEPKLILIVGSYENVIQNEVNEASRTLPLNCMVIDYDTLNLMYLSSFDAR</sequence>
<proteinExistence type="predicted"/>
<gene>
    <name evidence="2" type="ordered locus">MCON_1249</name>
</gene>
<dbReference type="InParanoid" id="F4C066"/>